<keyword evidence="3" id="KW-1185">Reference proteome</keyword>
<evidence type="ECO:0000313" key="2">
    <source>
        <dbReference type="EMBL" id="MCI71756.1"/>
    </source>
</evidence>
<comment type="caution">
    <text evidence="2">The sequence shown here is derived from an EMBL/GenBank/DDBJ whole genome shotgun (WGS) entry which is preliminary data.</text>
</comment>
<feature type="non-terminal residue" evidence="2">
    <location>
        <position position="20"/>
    </location>
</feature>
<accession>A0A392UH44</accession>
<feature type="region of interest" description="Disordered" evidence="1">
    <location>
        <begin position="1"/>
        <end position="20"/>
    </location>
</feature>
<feature type="compositionally biased region" description="Polar residues" evidence="1">
    <location>
        <begin position="1"/>
        <end position="10"/>
    </location>
</feature>
<evidence type="ECO:0000256" key="1">
    <source>
        <dbReference type="SAM" id="MobiDB-lite"/>
    </source>
</evidence>
<dbReference type="Proteomes" id="UP000265520">
    <property type="component" value="Unassembled WGS sequence"/>
</dbReference>
<protein>
    <submittedName>
        <fullName evidence="2">Uncharacterized protein</fullName>
    </submittedName>
</protein>
<proteinExistence type="predicted"/>
<organism evidence="2 3">
    <name type="scientific">Trifolium medium</name>
    <dbReference type="NCBI Taxonomy" id="97028"/>
    <lineage>
        <taxon>Eukaryota</taxon>
        <taxon>Viridiplantae</taxon>
        <taxon>Streptophyta</taxon>
        <taxon>Embryophyta</taxon>
        <taxon>Tracheophyta</taxon>
        <taxon>Spermatophyta</taxon>
        <taxon>Magnoliopsida</taxon>
        <taxon>eudicotyledons</taxon>
        <taxon>Gunneridae</taxon>
        <taxon>Pentapetalae</taxon>
        <taxon>rosids</taxon>
        <taxon>fabids</taxon>
        <taxon>Fabales</taxon>
        <taxon>Fabaceae</taxon>
        <taxon>Papilionoideae</taxon>
        <taxon>50 kb inversion clade</taxon>
        <taxon>NPAAA clade</taxon>
        <taxon>Hologalegina</taxon>
        <taxon>IRL clade</taxon>
        <taxon>Trifolieae</taxon>
        <taxon>Trifolium</taxon>
    </lineage>
</organism>
<evidence type="ECO:0000313" key="3">
    <source>
        <dbReference type="Proteomes" id="UP000265520"/>
    </source>
</evidence>
<dbReference type="AlphaFoldDB" id="A0A392UH44"/>
<name>A0A392UH44_9FABA</name>
<sequence length="20" mass="2332">MIVRSRSSPNLKLVNDRMKS</sequence>
<dbReference type="EMBL" id="LXQA010803245">
    <property type="protein sequence ID" value="MCI71756.1"/>
    <property type="molecule type" value="Genomic_DNA"/>
</dbReference>
<reference evidence="2 3" key="1">
    <citation type="journal article" date="2018" name="Front. Plant Sci.">
        <title>Red Clover (Trifolium pratense) and Zigzag Clover (T. medium) - A Picture of Genomic Similarities and Differences.</title>
        <authorList>
            <person name="Dluhosova J."/>
            <person name="Istvanek J."/>
            <person name="Nedelnik J."/>
            <person name="Repkova J."/>
        </authorList>
    </citation>
    <scope>NUCLEOTIDE SEQUENCE [LARGE SCALE GENOMIC DNA]</scope>
    <source>
        <strain evidence="3">cv. 10/8</strain>
        <tissue evidence="2">Leaf</tissue>
    </source>
</reference>